<keyword evidence="2" id="KW-0067">ATP-binding</keyword>
<organism evidence="2">
    <name type="scientific">Edafosvirus sp</name>
    <dbReference type="NCBI Taxonomy" id="2487765"/>
    <lineage>
        <taxon>Viruses</taxon>
        <taxon>Varidnaviria</taxon>
        <taxon>Bamfordvirae</taxon>
        <taxon>Nucleocytoviricota</taxon>
        <taxon>Megaviricetes</taxon>
        <taxon>Imitervirales</taxon>
        <taxon>Mimiviridae</taxon>
        <taxon>Klosneuvirinae</taxon>
    </lineage>
</organism>
<gene>
    <name evidence="2" type="ORF">Edafosvirus19_25</name>
</gene>
<reference evidence="2" key="1">
    <citation type="submission" date="2018-10" db="EMBL/GenBank/DDBJ databases">
        <title>Hidden diversity of soil giant viruses.</title>
        <authorList>
            <person name="Schulz F."/>
            <person name="Alteio L."/>
            <person name="Goudeau D."/>
            <person name="Ryan E.M."/>
            <person name="Malmstrom R.R."/>
            <person name="Blanchard J."/>
            <person name="Woyke T."/>
        </authorList>
    </citation>
    <scope>NUCLEOTIDE SEQUENCE</scope>
    <source>
        <strain evidence="2">EDV1</strain>
    </source>
</reference>
<dbReference type="GO" id="GO:0003676">
    <property type="term" value="F:nucleic acid binding"/>
    <property type="evidence" value="ECO:0007669"/>
    <property type="project" value="InterPro"/>
</dbReference>
<proteinExistence type="predicted"/>
<keyword evidence="2" id="KW-0378">Hydrolase</keyword>
<dbReference type="EMBL" id="MK072084">
    <property type="protein sequence ID" value="AYV78598.1"/>
    <property type="molecule type" value="Genomic_DNA"/>
</dbReference>
<protein>
    <submittedName>
        <fullName evidence="2">UvrD/REP helicase family protein</fullName>
    </submittedName>
</protein>
<dbReference type="SUPFAM" id="SSF53098">
    <property type="entry name" value="Ribonuclease H-like"/>
    <property type="match status" value="1"/>
</dbReference>
<dbReference type="CDD" id="cd06127">
    <property type="entry name" value="DEDDh"/>
    <property type="match status" value="1"/>
</dbReference>
<keyword evidence="2" id="KW-0347">Helicase</keyword>
<sequence length="207" mass="24165">MENDTIIKKIVVLDLETTGLPKMKGFNDYHPYSDTKMYDSARIVQMSFGVYDTDGQELDFHDLIIKPNNFIIPQSSIKFHKITNEIANATGIDLQDALCILDKTLNKNVIKIVGHNIRFDINVLLSELHRKENNNMIHKISQIKKICTMFGTKNIVQIINYTGTSYKLPKMRELYYFLFKKVPIMQHNAKYDVIHTAQCYFELLKKW</sequence>
<accession>A0A3G4ZUM5</accession>
<keyword evidence="2" id="KW-0547">Nucleotide-binding</keyword>
<dbReference type="InterPro" id="IPR012337">
    <property type="entry name" value="RNaseH-like_sf"/>
</dbReference>
<evidence type="ECO:0000259" key="1">
    <source>
        <dbReference type="SMART" id="SM00479"/>
    </source>
</evidence>
<name>A0A3G4ZUM5_9VIRU</name>
<dbReference type="InterPro" id="IPR036397">
    <property type="entry name" value="RNaseH_sf"/>
</dbReference>
<evidence type="ECO:0000313" key="2">
    <source>
        <dbReference type="EMBL" id="AYV78598.1"/>
    </source>
</evidence>
<dbReference type="GO" id="GO:0004386">
    <property type="term" value="F:helicase activity"/>
    <property type="evidence" value="ECO:0007669"/>
    <property type="project" value="UniProtKB-KW"/>
</dbReference>
<dbReference type="InterPro" id="IPR013520">
    <property type="entry name" value="Ribonucl_H"/>
</dbReference>
<dbReference type="SMART" id="SM00479">
    <property type="entry name" value="EXOIII"/>
    <property type="match status" value="1"/>
</dbReference>
<dbReference type="Gene3D" id="3.30.420.10">
    <property type="entry name" value="Ribonuclease H-like superfamily/Ribonuclease H"/>
    <property type="match status" value="1"/>
</dbReference>
<feature type="domain" description="Exonuclease" evidence="1">
    <location>
        <begin position="9"/>
        <end position="207"/>
    </location>
</feature>
<dbReference type="Pfam" id="PF00929">
    <property type="entry name" value="RNase_T"/>
    <property type="match status" value="1"/>
</dbReference>